<evidence type="ECO:0000256" key="3">
    <source>
        <dbReference type="ARBA" id="ARBA00022989"/>
    </source>
</evidence>
<dbReference type="Gene3D" id="3.40.50.300">
    <property type="entry name" value="P-loop containing nucleotide triphosphate hydrolases"/>
    <property type="match status" value="1"/>
</dbReference>
<dbReference type="RefSeq" id="WP_283432652.1">
    <property type="nucleotide sequence ID" value="NZ_FXUG01000005.1"/>
</dbReference>
<evidence type="ECO:0000256" key="5">
    <source>
        <dbReference type="SAM" id="Phobius"/>
    </source>
</evidence>
<evidence type="ECO:0000256" key="4">
    <source>
        <dbReference type="ARBA" id="ARBA00023136"/>
    </source>
</evidence>
<dbReference type="InterPro" id="IPR003439">
    <property type="entry name" value="ABC_transporter-like_ATP-bd"/>
</dbReference>
<feature type="transmembrane region" description="Helical" evidence="5">
    <location>
        <begin position="166"/>
        <end position="195"/>
    </location>
</feature>
<proteinExistence type="predicted"/>
<keyword evidence="3 5" id="KW-1133">Transmembrane helix</keyword>
<dbReference type="InterPro" id="IPR039421">
    <property type="entry name" value="Type_1_exporter"/>
</dbReference>
<dbReference type="PANTHER" id="PTHR24221:SF654">
    <property type="entry name" value="ATP-BINDING CASSETTE SUB-FAMILY B MEMBER 6"/>
    <property type="match status" value="1"/>
</dbReference>
<feature type="transmembrane region" description="Helical" evidence="5">
    <location>
        <begin position="21"/>
        <end position="44"/>
    </location>
</feature>
<feature type="domain" description="ABC transporter" evidence="6">
    <location>
        <begin position="368"/>
        <end position="622"/>
    </location>
</feature>
<dbReference type="Proteomes" id="UP001158067">
    <property type="component" value="Unassembled WGS sequence"/>
</dbReference>
<keyword evidence="9" id="KW-1185">Reference proteome</keyword>
<gene>
    <name evidence="8" type="ORF">SAMN06265222_105187</name>
</gene>
<dbReference type="PROSITE" id="PS50929">
    <property type="entry name" value="ABC_TM1F"/>
    <property type="match status" value="1"/>
</dbReference>
<comment type="subcellular location">
    <subcellularLocation>
        <location evidence="1">Cell membrane</location>
        <topology evidence="1">Multi-pass membrane protein</topology>
    </subcellularLocation>
</comment>
<feature type="transmembrane region" description="Helical" evidence="5">
    <location>
        <begin position="265"/>
        <end position="289"/>
    </location>
</feature>
<comment type="caution">
    <text evidence="8">The sequence shown here is derived from an EMBL/GenBank/DDBJ whole genome shotgun (WGS) entry which is preliminary data.</text>
</comment>
<name>A0ABY1Q636_9BACT</name>
<evidence type="ECO:0000259" key="7">
    <source>
        <dbReference type="PROSITE" id="PS50929"/>
    </source>
</evidence>
<feature type="transmembrane region" description="Helical" evidence="5">
    <location>
        <begin position="80"/>
        <end position="100"/>
    </location>
</feature>
<reference evidence="8 9" key="1">
    <citation type="submission" date="2017-05" db="EMBL/GenBank/DDBJ databases">
        <authorList>
            <person name="Varghese N."/>
            <person name="Submissions S."/>
        </authorList>
    </citation>
    <scope>NUCLEOTIDE SEQUENCE [LARGE SCALE GENOMIC DNA]</scope>
    <source>
        <strain evidence="8 9">DSM 25457</strain>
    </source>
</reference>
<dbReference type="SUPFAM" id="SSF52540">
    <property type="entry name" value="P-loop containing nucleoside triphosphate hydrolases"/>
    <property type="match status" value="1"/>
</dbReference>
<organism evidence="8 9">
    <name type="scientific">Neorhodopirellula lusitana</name>
    <dbReference type="NCBI Taxonomy" id="445327"/>
    <lineage>
        <taxon>Bacteria</taxon>
        <taxon>Pseudomonadati</taxon>
        <taxon>Planctomycetota</taxon>
        <taxon>Planctomycetia</taxon>
        <taxon>Pirellulales</taxon>
        <taxon>Pirellulaceae</taxon>
        <taxon>Neorhodopirellula</taxon>
    </lineage>
</organism>
<keyword evidence="2 5" id="KW-0812">Transmembrane</keyword>
<dbReference type="PANTHER" id="PTHR24221">
    <property type="entry name" value="ATP-BINDING CASSETTE SUB-FAMILY B"/>
    <property type="match status" value="1"/>
</dbReference>
<sequence>MNRFTTLRQPRSEATKSGAGFHWLWATIAGLLVPVMLVLFGVVAELIDDGGIRTGTIRLGSYLGVPLPQGFVSQDSFTQLTQLVLVALAITVCFCLAIWLNRRTSDRLTRGVVRSLHQRMFQQSLRRAEIEGAAAQRIRAAQLIGKDLPELGMGLSLWYRVIPRSIFMLVGCIVLALMVNIWLALLAVISGAAIWKLYGRLRNPEWLELSRFEIPEIRERLINLIGDAPMMARLQAGQQADQAYEGELESLDRRLVGDDARRGRLWPVLMIAGSVAIAVLVMGLGANILSEDVRDGGLDHYGLSLPASLVLGLALTGAAFSAGRLNQLARQLRRSSRACEGIYLYLQHHDDGAPSEQRVGLAGLRESVDMQNISLKDSSGKSILNNLSLSLRPKSLVAFLGSDELSTRSLVELMMGFGRPSNGVLQIDGINLRDIHPKALAKQVMWIAPDGPLWEGTITDNLMSGLDQSVDKRDMVNVLEGLGLYERITRLSDGLDTIVGPIAESRVGRPGQNAGGNLGTPDGLSISARYTLGLARALLHRPAIVLVNEPPAPTEHLNEDPCLKAMRQLADLGSLVVVLPNRLQTMRHCDRVVLLNGANLVGEGKHAELLNSSDLYRHLNYLLFNPYRHRASN</sequence>
<dbReference type="Gene3D" id="1.20.1560.10">
    <property type="entry name" value="ABC transporter type 1, transmembrane domain"/>
    <property type="match status" value="1"/>
</dbReference>
<accession>A0ABY1Q636</accession>
<dbReference type="InterPro" id="IPR011527">
    <property type="entry name" value="ABC1_TM_dom"/>
</dbReference>
<dbReference type="EMBL" id="FXUG01000005">
    <property type="protein sequence ID" value="SMP56670.1"/>
    <property type="molecule type" value="Genomic_DNA"/>
</dbReference>
<dbReference type="SUPFAM" id="SSF90123">
    <property type="entry name" value="ABC transporter transmembrane region"/>
    <property type="match status" value="1"/>
</dbReference>
<keyword evidence="4 5" id="KW-0472">Membrane</keyword>
<feature type="domain" description="ABC transmembrane type-1" evidence="7">
    <location>
        <begin position="24"/>
        <end position="194"/>
    </location>
</feature>
<protein>
    <submittedName>
        <fullName evidence="8">ABC-type multidrug transport system, ATPase and permease component</fullName>
    </submittedName>
</protein>
<evidence type="ECO:0000256" key="1">
    <source>
        <dbReference type="ARBA" id="ARBA00004651"/>
    </source>
</evidence>
<evidence type="ECO:0000313" key="9">
    <source>
        <dbReference type="Proteomes" id="UP001158067"/>
    </source>
</evidence>
<dbReference type="InterPro" id="IPR027417">
    <property type="entry name" value="P-loop_NTPase"/>
</dbReference>
<dbReference type="InterPro" id="IPR036640">
    <property type="entry name" value="ABC1_TM_sf"/>
</dbReference>
<dbReference type="PROSITE" id="PS50893">
    <property type="entry name" value="ABC_TRANSPORTER_2"/>
    <property type="match status" value="1"/>
</dbReference>
<evidence type="ECO:0000256" key="2">
    <source>
        <dbReference type="ARBA" id="ARBA00022692"/>
    </source>
</evidence>
<feature type="transmembrane region" description="Helical" evidence="5">
    <location>
        <begin position="301"/>
        <end position="323"/>
    </location>
</feature>
<evidence type="ECO:0000313" key="8">
    <source>
        <dbReference type="EMBL" id="SMP56670.1"/>
    </source>
</evidence>
<evidence type="ECO:0000259" key="6">
    <source>
        <dbReference type="PROSITE" id="PS50893"/>
    </source>
</evidence>